<comment type="caution">
    <text evidence="5">The sequence shown here is derived from an EMBL/GenBank/DDBJ whole genome shotgun (WGS) entry which is preliminary data.</text>
</comment>
<dbReference type="PANTHER" id="PTHR30290:SF37">
    <property type="entry name" value="NICKEL-BINDING PERIPLASMIC PROTEIN"/>
    <property type="match status" value="1"/>
</dbReference>
<dbReference type="RefSeq" id="WP_030061411.1">
    <property type="nucleotide sequence ID" value="NZ_AP014956.1"/>
</dbReference>
<organism evidence="5 6">
    <name type="scientific">Staphylococcus capitis</name>
    <dbReference type="NCBI Taxonomy" id="29388"/>
    <lineage>
        <taxon>Bacteria</taxon>
        <taxon>Bacillati</taxon>
        <taxon>Bacillota</taxon>
        <taxon>Bacilli</taxon>
        <taxon>Bacillales</taxon>
        <taxon>Staphylococcaceae</taxon>
        <taxon>Staphylococcus</taxon>
    </lineage>
</organism>
<evidence type="ECO:0000313" key="5">
    <source>
        <dbReference type="EMBL" id="TBW76165.1"/>
    </source>
</evidence>
<dbReference type="SUPFAM" id="SSF53850">
    <property type="entry name" value="Periplasmic binding protein-like II"/>
    <property type="match status" value="1"/>
</dbReference>
<dbReference type="EMBL" id="JABBMI010000044">
    <property type="protein sequence ID" value="NMK53800.1"/>
    <property type="molecule type" value="Genomic_DNA"/>
</dbReference>
<dbReference type="EMBL" id="JABBLX010000004">
    <property type="protein sequence ID" value="NMK97034.1"/>
    <property type="molecule type" value="Genomic_DNA"/>
</dbReference>
<feature type="domain" description="Solute-binding protein family 5" evidence="2">
    <location>
        <begin position="74"/>
        <end position="450"/>
    </location>
</feature>
<feature type="chain" id="PRO_5044662729" evidence="1">
    <location>
        <begin position="20"/>
        <end position="532"/>
    </location>
</feature>
<dbReference type="CDD" id="cd08489">
    <property type="entry name" value="PBP2_NikA"/>
    <property type="match status" value="1"/>
</dbReference>
<dbReference type="Gene3D" id="3.40.190.10">
    <property type="entry name" value="Periplasmic binding protein-like II"/>
    <property type="match status" value="1"/>
</dbReference>
<dbReference type="GO" id="GO:0016151">
    <property type="term" value="F:nickel cation binding"/>
    <property type="evidence" value="ECO:0007669"/>
    <property type="project" value="InterPro"/>
</dbReference>
<dbReference type="Proteomes" id="UP000291949">
    <property type="component" value="Unassembled WGS sequence"/>
</dbReference>
<evidence type="ECO:0000313" key="3">
    <source>
        <dbReference type="EMBL" id="NMK53800.1"/>
    </source>
</evidence>
<dbReference type="Proteomes" id="UP000550736">
    <property type="component" value="Unassembled WGS sequence"/>
</dbReference>
<feature type="signal peptide" evidence="1">
    <location>
        <begin position="1"/>
        <end position="19"/>
    </location>
</feature>
<dbReference type="Gene3D" id="3.10.105.10">
    <property type="entry name" value="Dipeptide-binding Protein, Domain 3"/>
    <property type="match status" value="1"/>
</dbReference>
<evidence type="ECO:0000313" key="6">
    <source>
        <dbReference type="Proteomes" id="UP000291949"/>
    </source>
</evidence>
<dbReference type="GO" id="GO:0020037">
    <property type="term" value="F:heme binding"/>
    <property type="evidence" value="ECO:0007669"/>
    <property type="project" value="InterPro"/>
</dbReference>
<dbReference type="Proteomes" id="UP000538955">
    <property type="component" value="Unassembled WGS sequence"/>
</dbReference>
<dbReference type="GO" id="GO:0043190">
    <property type="term" value="C:ATP-binding cassette (ABC) transporter complex"/>
    <property type="evidence" value="ECO:0007669"/>
    <property type="project" value="InterPro"/>
</dbReference>
<dbReference type="PROSITE" id="PS51257">
    <property type="entry name" value="PROKAR_LIPOPROTEIN"/>
    <property type="match status" value="1"/>
</dbReference>
<dbReference type="GO" id="GO:0015675">
    <property type="term" value="P:nickel cation transport"/>
    <property type="evidence" value="ECO:0007669"/>
    <property type="project" value="InterPro"/>
</dbReference>
<dbReference type="NCBIfam" id="NF047575">
    <property type="entry name" value="opine_bind_CntA"/>
    <property type="match status" value="1"/>
</dbReference>
<evidence type="ECO:0000313" key="8">
    <source>
        <dbReference type="Proteomes" id="UP000550736"/>
    </source>
</evidence>
<dbReference type="GO" id="GO:1904680">
    <property type="term" value="F:peptide transmembrane transporter activity"/>
    <property type="evidence" value="ECO:0007669"/>
    <property type="project" value="TreeGrafter"/>
</dbReference>
<dbReference type="InterPro" id="IPR030678">
    <property type="entry name" value="Peptide/Ni-bd"/>
</dbReference>
<sequence>MNRLTKMSTILLASGMLLAGCGGSEGLEKKKEQKTLSYTTVKDIGDMNPHVYGGSMSAESMIYEPLVRHTKEGIKPLLAKKWDISEDGKTYTFHLREDVTFHDGTKFDAEAVKKNIDAVQQNKKLHSWLKISTLIDNVKVKDKYTVQLHLKEAYQPALAELAMPRPYVFVSPKDFKNGTTKDGVKSFDGTGPFKMGQHHKDESAEFNKNNQYWGEKAKLDKVEAKVKPAGETAFLSMKKGETNFAFTDDRGTDSLDKDSLNQLKDTGQYQIKRSQPMNTKMLVVNSGNKDSAVSDKTVREALGYMVNRDKISKDILDGQEKPATQLFAKNVTDINFNMPTRQFNTKKAEALLDEAGWKLFKNKNLRQKNGKVLTLSMYYDKGSSNQKEQAEYLQAEFKKLGVKLDINGETSDKVAERRTSGDYDLMFNQTWGLLYDPQSTLAALKTKTGYESATSGIKNKSKLYKDIDEAFKIQNSKDRSKAYQHILKQVDEEGIFIPISYGRMTVVAPKDLDKVSFTQSQYELPFNEMQYK</sequence>
<dbReference type="NCBIfam" id="TIGR02294">
    <property type="entry name" value="nickel_nikA"/>
    <property type="match status" value="1"/>
</dbReference>
<evidence type="ECO:0000259" key="2">
    <source>
        <dbReference type="Pfam" id="PF00496"/>
    </source>
</evidence>
<dbReference type="GO" id="GO:0015833">
    <property type="term" value="P:peptide transport"/>
    <property type="evidence" value="ECO:0007669"/>
    <property type="project" value="TreeGrafter"/>
</dbReference>
<dbReference type="PIRSF" id="PIRSF002741">
    <property type="entry name" value="MppA"/>
    <property type="match status" value="1"/>
</dbReference>
<dbReference type="InterPro" id="IPR011980">
    <property type="entry name" value="CntA-like"/>
</dbReference>
<dbReference type="GO" id="GO:0030288">
    <property type="term" value="C:outer membrane-bounded periplasmic space"/>
    <property type="evidence" value="ECO:0007669"/>
    <property type="project" value="TreeGrafter"/>
</dbReference>
<accession>A0A7Z8E2H1</accession>
<evidence type="ECO:0000313" key="4">
    <source>
        <dbReference type="EMBL" id="NMK97034.1"/>
    </source>
</evidence>
<name>A0A7Z8E2H1_STACP</name>
<evidence type="ECO:0000256" key="1">
    <source>
        <dbReference type="SAM" id="SignalP"/>
    </source>
</evidence>
<dbReference type="InterPro" id="IPR000914">
    <property type="entry name" value="SBP_5_dom"/>
</dbReference>
<gene>
    <name evidence="5" type="primary">nikA</name>
    <name evidence="5" type="ORF">EQ811_10015</name>
    <name evidence="4" type="ORF">HHM13_02815</name>
    <name evidence="3" type="ORF">HHM24_03415</name>
</gene>
<keyword evidence="1" id="KW-0732">Signal</keyword>
<dbReference type="PANTHER" id="PTHR30290">
    <property type="entry name" value="PERIPLASMIC BINDING COMPONENT OF ABC TRANSPORTER"/>
    <property type="match status" value="1"/>
</dbReference>
<protein>
    <submittedName>
        <fullName evidence="5">Nickel ABC transporter, nickel/metallophore periplasmic binding protein</fullName>
    </submittedName>
</protein>
<keyword evidence="7" id="KW-1185">Reference proteome</keyword>
<dbReference type="AlphaFoldDB" id="A0A7Z8E2H1"/>
<evidence type="ECO:0000313" key="7">
    <source>
        <dbReference type="Proteomes" id="UP000538955"/>
    </source>
</evidence>
<proteinExistence type="predicted"/>
<reference evidence="5 6" key="1">
    <citation type="journal article" date="2019" name="Sci. Transl. Med.">
        <title>Quorum sensing between bacterial species on the skin protects against epidermal injury in atopic dermatitis.</title>
        <authorList>
            <person name="Williams M.R."/>
        </authorList>
    </citation>
    <scope>NUCLEOTIDE SEQUENCE [LARGE SCALE GENOMIC DNA]</scope>
    <source>
        <strain evidence="5 6">H8</strain>
    </source>
</reference>
<dbReference type="Pfam" id="PF00496">
    <property type="entry name" value="SBP_bac_5"/>
    <property type="match status" value="1"/>
</dbReference>
<reference evidence="7 8" key="2">
    <citation type="submission" date="2020-04" db="EMBL/GenBank/DDBJ databases">
        <title>The Epidemiology and Molecular Characteristics of Linezolid-Resistant Staphylococcus capitis in Huashan Hospital, Shanghai.</title>
        <authorList>
            <person name="Ding L."/>
            <person name="Li P."/>
            <person name="Yang Y."/>
            <person name="Lin D."/>
            <person name="Xu X."/>
        </authorList>
    </citation>
    <scope>NUCLEOTIDE SEQUENCE [LARGE SCALE GENOMIC DNA]</scope>
    <source>
        <strain evidence="4 8">12-86</strain>
        <strain evidence="3 7">17-84</strain>
    </source>
</reference>
<dbReference type="InterPro" id="IPR039424">
    <property type="entry name" value="SBP_5"/>
</dbReference>
<dbReference type="EMBL" id="SCHC01000003">
    <property type="protein sequence ID" value="TBW76165.1"/>
    <property type="molecule type" value="Genomic_DNA"/>
</dbReference>